<proteinExistence type="predicted"/>
<evidence type="ECO:0000313" key="2">
    <source>
        <dbReference type="EMBL" id="KAG2109316.1"/>
    </source>
</evidence>
<keyword evidence="3" id="KW-1185">Reference proteome</keyword>
<organism evidence="2 3">
    <name type="scientific">Suillus discolor</name>
    <dbReference type="NCBI Taxonomy" id="1912936"/>
    <lineage>
        <taxon>Eukaryota</taxon>
        <taxon>Fungi</taxon>
        <taxon>Dikarya</taxon>
        <taxon>Basidiomycota</taxon>
        <taxon>Agaricomycotina</taxon>
        <taxon>Agaricomycetes</taxon>
        <taxon>Agaricomycetidae</taxon>
        <taxon>Boletales</taxon>
        <taxon>Suillineae</taxon>
        <taxon>Suillaceae</taxon>
        <taxon>Suillus</taxon>
    </lineage>
</organism>
<evidence type="ECO:0000256" key="1">
    <source>
        <dbReference type="SAM" id="MobiDB-lite"/>
    </source>
</evidence>
<dbReference type="OrthoDB" id="2637484at2759"/>
<name>A0A9P7JUY8_9AGAM</name>
<protein>
    <submittedName>
        <fullName evidence="2">Uncharacterized protein</fullName>
    </submittedName>
</protein>
<dbReference type="GeneID" id="64702751"/>
<reference evidence="2" key="1">
    <citation type="journal article" date="2020" name="New Phytol.">
        <title>Comparative genomics reveals dynamic genome evolution in host specialist ectomycorrhizal fungi.</title>
        <authorList>
            <person name="Lofgren L.A."/>
            <person name="Nguyen N.H."/>
            <person name="Vilgalys R."/>
            <person name="Ruytinx J."/>
            <person name="Liao H.L."/>
            <person name="Branco S."/>
            <person name="Kuo A."/>
            <person name="LaButti K."/>
            <person name="Lipzen A."/>
            <person name="Andreopoulos W."/>
            <person name="Pangilinan J."/>
            <person name="Riley R."/>
            <person name="Hundley H."/>
            <person name="Na H."/>
            <person name="Barry K."/>
            <person name="Grigoriev I.V."/>
            <person name="Stajich J.E."/>
            <person name="Kennedy P.G."/>
        </authorList>
    </citation>
    <scope>NUCLEOTIDE SEQUENCE</scope>
    <source>
        <strain evidence="2">FC423</strain>
    </source>
</reference>
<gene>
    <name evidence="2" type="ORF">F5147DRAFT_760723</name>
</gene>
<feature type="compositionally biased region" description="Polar residues" evidence="1">
    <location>
        <begin position="1"/>
        <end position="13"/>
    </location>
</feature>
<dbReference type="AlphaFoldDB" id="A0A9P7JUY8"/>
<accession>A0A9P7JUY8</accession>
<evidence type="ECO:0000313" key="3">
    <source>
        <dbReference type="Proteomes" id="UP000823399"/>
    </source>
</evidence>
<comment type="caution">
    <text evidence="2">The sequence shown here is derived from an EMBL/GenBank/DDBJ whole genome shotgun (WGS) entry which is preliminary data.</text>
</comment>
<sequence>MATIAFNDSSDTPPSYDVSVSKDSSQSKQSVFSSLQSKHKASVLSLIHQIVSSPGFGVASVAPIIKSCAAALPAAKFSKLLQKRNIENHTALYWAIVNNRREALLEFVKFIPKFSRACSADLRLACMAVNDHDSFMLLHLGDNEVDSKDRSSRRMLGCPRDDIQVHDGDTLSARSNENNFFVHFVFRMFQKRLRTARKLEVEFVAQGRIWVLCFSMDVLTGDWFVEFGISRDSPSANKLSPGSDTMQPLRLDMRTSHILAPGGVYKYYMDGADTRLTVCWRLSDWPMHANTAYVDCNGTLTAKLMMTIKPRYPYRG</sequence>
<dbReference type="RefSeq" id="XP_041293398.1">
    <property type="nucleotide sequence ID" value="XM_041440492.1"/>
</dbReference>
<feature type="region of interest" description="Disordered" evidence="1">
    <location>
        <begin position="1"/>
        <end position="20"/>
    </location>
</feature>
<dbReference type="EMBL" id="JABBWM010000024">
    <property type="protein sequence ID" value="KAG2109316.1"/>
    <property type="molecule type" value="Genomic_DNA"/>
</dbReference>
<dbReference type="Proteomes" id="UP000823399">
    <property type="component" value="Unassembled WGS sequence"/>
</dbReference>